<evidence type="ECO:0000256" key="1">
    <source>
        <dbReference type="ARBA" id="ARBA00009277"/>
    </source>
</evidence>
<name>A0A6S6ST63_9BACT</name>
<dbReference type="InterPro" id="IPR054353">
    <property type="entry name" value="IstA-like_C"/>
</dbReference>
<dbReference type="SUPFAM" id="SSF53098">
    <property type="entry name" value="Ribonuclease H-like"/>
    <property type="match status" value="1"/>
</dbReference>
<dbReference type="AlphaFoldDB" id="A0A6S6ST63"/>
<dbReference type="InterPro" id="IPR001584">
    <property type="entry name" value="Integrase_cat-core"/>
</dbReference>
<comment type="similarity">
    <text evidence="1">Belongs to the transposase IS21/IS408/IS1162 family.</text>
</comment>
<dbReference type="PANTHER" id="PTHR35004">
    <property type="entry name" value="TRANSPOSASE RV3428C-RELATED"/>
    <property type="match status" value="1"/>
</dbReference>
<dbReference type="EMBL" id="CACVAS010000036">
    <property type="protein sequence ID" value="CAA6805770.1"/>
    <property type="molecule type" value="Genomic_DNA"/>
</dbReference>
<evidence type="ECO:0000259" key="2">
    <source>
        <dbReference type="PROSITE" id="PS50994"/>
    </source>
</evidence>
<feature type="domain" description="Integrase catalytic" evidence="2">
    <location>
        <begin position="129"/>
        <end position="316"/>
    </location>
</feature>
<dbReference type="InterPro" id="IPR036397">
    <property type="entry name" value="RNaseH_sf"/>
</dbReference>
<dbReference type="PANTHER" id="PTHR35004:SF8">
    <property type="entry name" value="TRANSPOSASE RV3428C-RELATED"/>
    <property type="match status" value="1"/>
</dbReference>
<protein>
    <submittedName>
        <fullName evidence="3">Mobile element protein</fullName>
    </submittedName>
</protein>
<dbReference type="Gene3D" id="3.30.420.10">
    <property type="entry name" value="Ribonuclease H-like superfamily/Ribonuclease H"/>
    <property type="match status" value="1"/>
</dbReference>
<dbReference type="GO" id="GO:0003676">
    <property type="term" value="F:nucleic acid binding"/>
    <property type="evidence" value="ECO:0007669"/>
    <property type="project" value="InterPro"/>
</dbReference>
<proteinExistence type="inferred from homology"/>
<dbReference type="InterPro" id="IPR012337">
    <property type="entry name" value="RNaseH-like_sf"/>
</dbReference>
<dbReference type="PROSITE" id="PS50994">
    <property type="entry name" value="INTEGRASE"/>
    <property type="match status" value="1"/>
</dbReference>
<accession>A0A6S6ST63</accession>
<dbReference type="NCBIfam" id="NF033546">
    <property type="entry name" value="transpos_IS21"/>
    <property type="match status" value="1"/>
</dbReference>
<evidence type="ECO:0000313" key="3">
    <source>
        <dbReference type="EMBL" id="CAA6805770.1"/>
    </source>
</evidence>
<dbReference type="GO" id="GO:0015074">
    <property type="term" value="P:DNA integration"/>
    <property type="evidence" value="ECO:0007669"/>
    <property type="project" value="InterPro"/>
</dbReference>
<dbReference type="Pfam" id="PF00665">
    <property type="entry name" value="rve"/>
    <property type="match status" value="1"/>
</dbReference>
<reference evidence="3" key="1">
    <citation type="submission" date="2020-01" db="EMBL/GenBank/DDBJ databases">
        <authorList>
            <person name="Meier V. D."/>
            <person name="Meier V D."/>
        </authorList>
    </citation>
    <scope>NUCLEOTIDE SEQUENCE</scope>
    <source>
        <strain evidence="3">HLG_WM_MAG_01</strain>
    </source>
</reference>
<gene>
    <name evidence="3" type="ORF">HELGO_WM3035</name>
</gene>
<dbReference type="Pfam" id="PF22483">
    <property type="entry name" value="Mu-transpos_C_2"/>
    <property type="match status" value="1"/>
</dbReference>
<sequence>MRRITMHKIKEVLRLKYLNQLSNRQIETMTGVSRSSVSNYLRIRETLEMELDILLELSDTALNDLFTKKNSSSPVKKDLSNIHPNWAEVREELSKKGMTRLLLWEELKEKEPNLYSYSQFNRYYATYLKKLNPSMRQVHYAGDKLFIDYSGLTMPIVDQKSGEISKAQIFVSVLGTSGYTFVHATPTQSSKDFITSHVQAFSFYGAVPNILVPENLKAAVTSHKRGVVKLNESYEDMARHYGIAVEPARPYKPQDKSKVELGVKAIQRWILMKLRHHTFFSVDELNEQIGSLLDDYNNKVIKRLGKSRKELFITLDKPMLHPLRANNYIFREFKRATVGIDYHIELEGSGYSVPYQYLGCKVDVSYNNNSVLISLDAKVIAHHTRLHERYHDSTQIDHMPTSHQYQYEKWNPTRILTWANSIGTYTTALMESIMEKRSHPTRGYKSCMAILSFSKT</sequence>
<organism evidence="3">
    <name type="scientific">uncultured Sulfurovum sp</name>
    <dbReference type="NCBI Taxonomy" id="269237"/>
    <lineage>
        <taxon>Bacteria</taxon>
        <taxon>Pseudomonadati</taxon>
        <taxon>Campylobacterota</taxon>
        <taxon>Epsilonproteobacteria</taxon>
        <taxon>Campylobacterales</taxon>
        <taxon>Sulfurovaceae</taxon>
        <taxon>Sulfurovum</taxon>
        <taxon>environmental samples</taxon>
    </lineage>
</organism>